<dbReference type="GO" id="GO:0016787">
    <property type="term" value="F:hydrolase activity"/>
    <property type="evidence" value="ECO:0007669"/>
    <property type="project" value="UniProtKB-KW"/>
</dbReference>
<accession>A0A3N4Z9B7</accession>
<gene>
    <name evidence="7" type="ORF">EDD32_3023</name>
</gene>
<keyword evidence="2" id="KW-0479">Metal-binding</keyword>
<dbReference type="Gene3D" id="3.60.15.10">
    <property type="entry name" value="Ribonuclease Z/Hydroxyacylglutathione hydrolase-like"/>
    <property type="match status" value="1"/>
</dbReference>
<proteinExistence type="predicted"/>
<dbReference type="GO" id="GO:0046872">
    <property type="term" value="F:metal ion binding"/>
    <property type="evidence" value="ECO:0007669"/>
    <property type="project" value="UniProtKB-KW"/>
</dbReference>
<evidence type="ECO:0000256" key="3">
    <source>
        <dbReference type="ARBA" id="ARBA00022801"/>
    </source>
</evidence>
<evidence type="ECO:0000256" key="2">
    <source>
        <dbReference type="ARBA" id="ARBA00022723"/>
    </source>
</evidence>
<dbReference type="OrthoDB" id="2971563at2"/>
<dbReference type="InterPro" id="IPR001279">
    <property type="entry name" value="Metallo-B-lactamas"/>
</dbReference>
<keyword evidence="8" id="KW-1185">Reference proteome</keyword>
<dbReference type="AlphaFoldDB" id="A0A3N4Z9B7"/>
<feature type="domain" description="Metallo-beta-lactamase" evidence="6">
    <location>
        <begin position="12"/>
        <end position="227"/>
    </location>
</feature>
<name>A0A3N4Z9B7_9MICO</name>
<dbReference type="InterPro" id="IPR036866">
    <property type="entry name" value="RibonucZ/Hydroxyglut_hydro"/>
</dbReference>
<sequence length="248" mass="25364">MLLLRTSRTALETHCYVLAAGAGGPAVVVDPGAGAGQSLPPLLAEHGLTVGAVVVTHGHADHLWDAAEVAGGAPVHLAGPDLYRMSDPAGALGELGEYFRRLTGTAWREPETTRPFPAGWLEGGGDEVVPGVVVRAVPAPGHTEGSAVLLVRATLAPTDVRPADILPRGVLAPDGPTEVLLGLCGDVLFAGSMGRTDLPGGDEREMLSTLRTLASALPPETVLLPGHGPSTTLSAELATNPYLRRATG</sequence>
<dbReference type="RefSeq" id="WP_123918752.1">
    <property type="nucleotide sequence ID" value="NZ_RKRA01000001.1"/>
</dbReference>
<dbReference type="PANTHER" id="PTHR46233">
    <property type="entry name" value="HYDROXYACYLGLUTATHIONE HYDROLASE GLOC"/>
    <property type="match status" value="1"/>
</dbReference>
<evidence type="ECO:0000313" key="7">
    <source>
        <dbReference type="EMBL" id="RPF28496.1"/>
    </source>
</evidence>
<feature type="region of interest" description="Disordered" evidence="5">
    <location>
        <begin position="225"/>
        <end position="248"/>
    </location>
</feature>
<reference evidence="7 8" key="1">
    <citation type="submission" date="2018-11" db="EMBL/GenBank/DDBJ databases">
        <title>Sequencing the genomes of 1000 actinobacteria strains.</title>
        <authorList>
            <person name="Klenk H.-P."/>
        </authorList>
    </citation>
    <scope>NUCLEOTIDE SEQUENCE [LARGE SCALE GENOMIC DNA]</scope>
    <source>
        <strain evidence="7 8">DSM 14418</strain>
    </source>
</reference>
<keyword evidence="4" id="KW-0862">Zinc</keyword>
<dbReference type="SMART" id="SM00849">
    <property type="entry name" value="Lactamase_B"/>
    <property type="match status" value="1"/>
</dbReference>
<dbReference type="SUPFAM" id="SSF56281">
    <property type="entry name" value="Metallo-hydrolase/oxidoreductase"/>
    <property type="match status" value="1"/>
</dbReference>
<protein>
    <submittedName>
        <fullName evidence="7">Glyoxylase-like metal-dependent hydrolase (Beta-lactamase superfamily II)</fullName>
    </submittedName>
</protein>
<evidence type="ECO:0000256" key="4">
    <source>
        <dbReference type="ARBA" id="ARBA00022833"/>
    </source>
</evidence>
<keyword evidence="3 7" id="KW-0378">Hydrolase</keyword>
<dbReference type="InterPro" id="IPR051453">
    <property type="entry name" value="MBL_Glyoxalase_II"/>
</dbReference>
<dbReference type="CDD" id="cd06262">
    <property type="entry name" value="metallo-hydrolase-like_MBL-fold"/>
    <property type="match status" value="1"/>
</dbReference>
<evidence type="ECO:0000256" key="1">
    <source>
        <dbReference type="ARBA" id="ARBA00001947"/>
    </source>
</evidence>
<comment type="cofactor">
    <cofactor evidence="1">
        <name>Zn(2+)</name>
        <dbReference type="ChEBI" id="CHEBI:29105"/>
    </cofactor>
</comment>
<dbReference type="PANTHER" id="PTHR46233:SF3">
    <property type="entry name" value="HYDROXYACYLGLUTATHIONE HYDROLASE GLOC"/>
    <property type="match status" value="1"/>
</dbReference>
<dbReference type="EMBL" id="RKRA01000001">
    <property type="protein sequence ID" value="RPF28496.1"/>
    <property type="molecule type" value="Genomic_DNA"/>
</dbReference>
<organism evidence="7 8">
    <name type="scientific">Georgenia muralis</name>
    <dbReference type="NCBI Taxonomy" id="154117"/>
    <lineage>
        <taxon>Bacteria</taxon>
        <taxon>Bacillati</taxon>
        <taxon>Actinomycetota</taxon>
        <taxon>Actinomycetes</taxon>
        <taxon>Micrococcales</taxon>
        <taxon>Bogoriellaceae</taxon>
        <taxon>Georgenia</taxon>
    </lineage>
</organism>
<evidence type="ECO:0000313" key="8">
    <source>
        <dbReference type="Proteomes" id="UP000280726"/>
    </source>
</evidence>
<evidence type="ECO:0000256" key="5">
    <source>
        <dbReference type="SAM" id="MobiDB-lite"/>
    </source>
</evidence>
<dbReference type="Proteomes" id="UP000280726">
    <property type="component" value="Unassembled WGS sequence"/>
</dbReference>
<comment type="caution">
    <text evidence="7">The sequence shown here is derived from an EMBL/GenBank/DDBJ whole genome shotgun (WGS) entry which is preliminary data.</text>
</comment>
<dbReference type="Pfam" id="PF00753">
    <property type="entry name" value="Lactamase_B"/>
    <property type="match status" value="1"/>
</dbReference>
<evidence type="ECO:0000259" key="6">
    <source>
        <dbReference type="SMART" id="SM00849"/>
    </source>
</evidence>